<dbReference type="InterPro" id="IPR017871">
    <property type="entry name" value="ABC_transporter-like_CS"/>
</dbReference>
<dbReference type="InterPro" id="IPR027417">
    <property type="entry name" value="P-loop_NTPase"/>
</dbReference>
<dbReference type="EMBL" id="JBIRUQ010000001">
    <property type="protein sequence ID" value="MFI1459406.1"/>
    <property type="molecule type" value="Genomic_DNA"/>
</dbReference>
<sequence>MLEIDELNLTFGDTPILREVCLRVQRGEVVAVVGESGSGKSSLARTILGLHPVRAGVDAARLRLDDSDLPEPGARAWRSVRGRRVGYVPQDPGNSLNPVRRMGSQVREALRLSGEPDSETEAAHRLAEVGLTDPSYARRYPHEMSGGQRQRVLIAMALAGRPGLVVADEPTSALDAEVAEQVLDVLTEHTGSGTGLLLITHDLTIAAQRADRVVVLDGGRVVESAPAGRVLGSPESIAAQALQNAVLGRAFPLPAPSPGQPALKARSLTKRFGKVTAVHSADLTVHRGETVAVVGPSGSGKSTLARMLTGLAVPDEGSVELYGGRVQLVSQNPFSALEPRWSVGRIVAESLHPSLGLTRSERSRRVHEVLDEVGLGAAFARRRPHELSGGQSQRVAIARALAPRPAIVVLDEAVSALDVVSRATVLDILGRLQTSHGTAYVFITHDTLVARDIAHRTIEVRAGRVKELELGP</sequence>
<dbReference type="Pfam" id="PF00005">
    <property type="entry name" value="ABC_tran"/>
    <property type="match status" value="2"/>
</dbReference>
<dbReference type="PROSITE" id="PS00211">
    <property type="entry name" value="ABC_TRANSPORTER_1"/>
    <property type="match status" value="2"/>
</dbReference>
<evidence type="ECO:0000256" key="1">
    <source>
        <dbReference type="ARBA" id="ARBA00022448"/>
    </source>
</evidence>
<keyword evidence="3 5" id="KW-0067">ATP-binding</keyword>
<evidence type="ECO:0000313" key="6">
    <source>
        <dbReference type="Proteomes" id="UP001611263"/>
    </source>
</evidence>
<dbReference type="RefSeq" id="WP_033241288.1">
    <property type="nucleotide sequence ID" value="NZ_JBIRUQ010000001.1"/>
</dbReference>
<protein>
    <submittedName>
        <fullName evidence="5">ABC transporter ATP-binding protein</fullName>
    </submittedName>
</protein>
<comment type="caution">
    <text evidence="5">The sequence shown here is derived from an EMBL/GenBank/DDBJ whole genome shotgun (WGS) entry which is preliminary data.</text>
</comment>
<dbReference type="GeneID" id="93506338"/>
<dbReference type="PROSITE" id="PS50893">
    <property type="entry name" value="ABC_TRANSPORTER_2"/>
    <property type="match status" value="2"/>
</dbReference>
<dbReference type="InterPro" id="IPR003593">
    <property type="entry name" value="AAA+_ATPase"/>
</dbReference>
<dbReference type="GO" id="GO:0005524">
    <property type="term" value="F:ATP binding"/>
    <property type="evidence" value="ECO:0007669"/>
    <property type="project" value="UniProtKB-KW"/>
</dbReference>
<name>A0ABW7TEF3_9NOCA</name>
<evidence type="ECO:0000256" key="2">
    <source>
        <dbReference type="ARBA" id="ARBA00022741"/>
    </source>
</evidence>
<dbReference type="Proteomes" id="UP001611263">
    <property type="component" value="Unassembled WGS sequence"/>
</dbReference>
<proteinExistence type="predicted"/>
<evidence type="ECO:0000256" key="3">
    <source>
        <dbReference type="ARBA" id="ARBA00022840"/>
    </source>
</evidence>
<dbReference type="SMART" id="SM00382">
    <property type="entry name" value="AAA"/>
    <property type="match status" value="2"/>
</dbReference>
<gene>
    <name evidence="5" type="ORF">ACH4WX_01645</name>
</gene>
<feature type="domain" description="ABC transporter" evidence="4">
    <location>
        <begin position="263"/>
        <end position="470"/>
    </location>
</feature>
<accession>A0ABW7TEF3</accession>
<keyword evidence="6" id="KW-1185">Reference proteome</keyword>
<keyword evidence="1" id="KW-0813">Transport</keyword>
<dbReference type="InterPro" id="IPR003439">
    <property type="entry name" value="ABC_transporter-like_ATP-bd"/>
</dbReference>
<dbReference type="InterPro" id="IPR050319">
    <property type="entry name" value="ABC_transp_ATP-bind"/>
</dbReference>
<keyword evidence="2" id="KW-0547">Nucleotide-binding</keyword>
<feature type="domain" description="ABC transporter" evidence="4">
    <location>
        <begin position="2"/>
        <end position="243"/>
    </location>
</feature>
<organism evidence="5 6">
    <name type="scientific">Nocardia carnea</name>
    <dbReference type="NCBI Taxonomy" id="37328"/>
    <lineage>
        <taxon>Bacteria</taxon>
        <taxon>Bacillati</taxon>
        <taxon>Actinomycetota</taxon>
        <taxon>Actinomycetes</taxon>
        <taxon>Mycobacteriales</taxon>
        <taxon>Nocardiaceae</taxon>
        <taxon>Nocardia</taxon>
    </lineage>
</organism>
<dbReference type="PANTHER" id="PTHR43776">
    <property type="entry name" value="TRANSPORT ATP-BINDING PROTEIN"/>
    <property type="match status" value="1"/>
</dbReference>
<evidence type="ECO:0000259" key="4">
    <source>
        <dbReference type="PROSITE" id="PS50893"/>
    </source>
</evidence>
<dbReference type="SUPFAM" id="SSF52540">
    <property type="entry name" value="P-loop containing nucleoside triphosphate hydrolases"/>
    <property type="match status" value="2"/>
</dbReference>
<evidence type="ECO:0000313" key="5">
    <source>
        <dbReference type="EMBL" id="MFI1459406.1"/>
    </source>
</evidence>
<reference evidence="5 6" key="1">
    <citation type="submission" date="2024-10" db="EMBL/GenBank/DDBJ databases">
        <title>The Natural Products Discovery Center: Release of the First 8490 Sequenced Strains for Exploring Actinobacteria Biosynthetic Diversity.</title>
        <authorList>
            <person name="Kalkreuter E."/>
            <person name="Kautsar S.A."/>
            <person name="Yang D."/>
            <person name="Bader C.D."/>
            <person name="Teijaro C.N."/>
            <person name="Fluegel L."/>
            <person name="Davis C.M."/>
            <person name="Simpson J.R."/>
            <person name="Lauterbach L."/>
            <person name="Steele A.D."/>
            <person name="Gui C."/>
            <person name="Meng S."/>
            <person name="Li G."/>
            <person name="Viehrig K."/>
            <person name="Ye F."/>
            <person name="Su P."/>
            <person name="Kiefer A.F."/>
            <person name="Nichols A."/>
            <person name="Cepeda A.J."/>
            <person name="Yan W."/>
            <person name="Fan B."/>
            <person name="Jiang Y."/>
            <person name="Adhikari A."/>
            <person name="Zheng C.-J."/>
            <person name="Schuster L."/>
            <person name="Cowan T.M."/>
            <person name="Smanski M.J."/>
            <person name="Chevrette M.G."/>
            <person name="De Carvalho L.P.S."/>
            <person name="Shen B."/>
        </authorList>
    </citation>
    <scope>NUCLEOTIDE SEQUENCE [LARGE SCALE GENOMIC DNA]</scope>
    <source>
        <strain evidence="5 6">NPDC020568</strain>
    </source>
</reference>
<dbReference type="Gene3D" id="3.40.50.300">
    <property type="entry name" value="P-loop containing nucleotide triphosphate hydrolases"/>
    <property type="match status" value="2"/>
</dbReference>
<dbReference type="CDD" id="cd03257">
    <property type="entry name" value="ABC_NikE_OppD_transporters"/>
    <property type="match status" value="2"/>
</dbReference>